<evidence type="ECO:0000259" key="3">
    <source>
        <dbReference type="Pfam" id="PF01108"/>
    </source>
</evidence>
<dbReference type="SUPFAM" id="SSF49265">
    <property type="entry name" value="Fibronectin type III"/>
    <property type="match status" value="1"/>
</dbReference>
<sequence>MPPPRPVPPRLVLPLAALLCLGCGEPGTVLPSPPSVWFEAEFFHHVLHWAPIQNSSESTRYEVELRSEPDGGQRGAGDTRRLCPGKDPAAQAQGGPCRPHLRAHLPPVP</sequence>
<dbReference type="InterPro" id="IPR036116">
    <property type="entry name" value="FN3_sf"/>
</dbReference>
<dbReference type="Gene3D" id="2.60.40.10">
    <property type="entry name" value="Immunoglobulins"/>
    <property type="match status" value="1"/>
</dbReference>
<organism evidence="4 5">
    <name type="scientific">Pipistrellus kuhlii</name>
    <name type="common">Kuhl's pipistrelle</name>
    <dbReference type="NCBI Taxonomy" id="59472"/>
    <lineage>
        <taxon>Eukaryota</taxon>
        <taxon>Metazoa</taxon>
        <taxon>Chordata</taxon>
        <taxon>Craniata</taxon>
        <taxon>Vertebrata</taxon>
        <taxon>Euteleostomi</taxon>
        <taxon>Mammalia</taxon>
        <taxon>Eutheria</taxon>
        <taxon>Laurasiatheria</taxon>
        <taxon>Chiroptera</taxon>
        <taxon>Yangochiroptera</taxon>
        <taxon>Vespertilionidae</taxon>
        <taxon>Pipistrellus</taxon>
    </lineage>
</organism>
<dbReference type="InterPro" id="IPR003961">
    <property type="entry name" value="FN3_dom"/>
</dbReference>
<gene>
    <name evidence="4" type="ORF">mPipKuh1_006602</name>
</gene>
<comment type="caution">
    <text evidence="4">The sequence shown here is derived from an EMBL/GenBank/DDBJ whole genome shotgun (WGS) entry which is preliminary data.</text>
</comment>
<feature type="chain" id="PRO_5029450789" evidence="2">
    <location>
        <begin position="25"/>
        <end position="109"/>
    </location>
</feature>
<dbReference type="AlphaFoldDB" id="A0A7J7WZX0"/>
<dbReference type="Pfam" id="PF01108">
    <property type="entry name" value="Tissue_fac"/>
    <property type="match status" value="1"/>
</dbReference>
<evidence type="ECO:0000256" key="2">
    <source>
        <dbReference type="SAM" id="SignalP"/>
    </source>
</evidence>
<keyword evidence="5" id="KW-1185">Reference proteome</keyword>
<keyword evidence="2" id="KW-0732">Signal</keyword>
<feature type="compositionally biased region" description="Basic and acidic residues" evidence="1">
    <location>
        <begin position="60"/>
        <end position="81"/>
    </location>
</feature>
<feature type="signal peptide" evidence="2">
    <location>
        <begin position="1"/>
        <end position="24"/>
    </location>
</feature>
<dbReference type="InterPro" id="IPR013783">
    <property type="entry name" value="Ig-like_fold"/>
</dbReference>
<evidence type="ECO:0000256" key="1">
    <source>
        <dbReference type="SAM" id="MobiDB-lite"/>
    </source>
</evidence>
<evidence type="ECO:0000313" key="5">
    <source>
        <dbReference type="Proteomes" id="UP000558488"/>
    </source>
</evidence>
<accession>A0A7J7WZX0</accession>
<feature type="domain" description="Fibronectin type-III" evidence="3">
    <location>
        <begin position="13"/>
        <end position="67"/>
    </location>
</feature>
<keyword evidence="4" id="KW-0675">Receptor</keyword>
<name>A0A7J7WZX0_PIPKU</name>
<proteinExistence type="predicted"/>
<dbReference type="Proteomes" id="UP000558488">
    <property type="component" value="Unassembled WGS sequence"/>
</dbReference>
<reference evidence="4 5" key="1">
    <citation type="journal article" date="2020" name="Nature">
        <title>Six reference-quality genomes reveal evolution of bat adaptations.</title>
        <authorList>
            <person name="Jebb D."/>
            <person name="Huang Z."/>
            <person name="Pippel M."/>
            <person name="Hughes G.M."/>
            <person name="Lavrichenko K."/>
            <person name="Devanna P."/>
            <person name="Winkler S."/>
            <person name="Jermiin L.S."/>
            <person name="Skirmuntt E.C."/>
            <person name="Katzourakis A."/>
            <person name="Burkitt-Gray L."/>
            <person name="Ray D.A."/>
            <person name="Sullivan K.A.M."/>
            <person name="Roscito J.G."/>
            <person name="Kirilenko B.M."/>
            <person name="Davalos L.M."/>
            <person name="Corthals A.P."/>
            <person name="Power M.L."/>
            <person name="Jones G."/>
            <person name="Ransome R.D."/>
            <person name="Dechmann D.K.N."/>
            <person name="Locatelli A.G."/>
            <person name="Puechmaille S.J."/>
            <person name="Fedrigo O."/>
            <person name="Jarvis E.D."/>
            <person name="Hiller M."/>
            <person name="Vernes S.C."/>
            <person name="Myers E.W."/>
            <person name="Teeling E.C."/>
        </authorList>
    </citation>
    <scope>NUCLEOTIDE SEQUENCE [LARGE SCALE GENOMIC DNA]</scope>
    <source>
        <strain evidence="4">MPipKuh1</strain>
        <tissue evidence="4">Flight muscle</tissue>
    </source>
</reference>
<feature type="region of interest" description="Disordered" evidence="1">
    <location>
        <begin position="60"/>
        <end position="109"/>
    </location>
</feature>
<protein>
    <submittedName>
        <fullName evidence="4">Interleukin 10 receptor subunit alpha</fullName>
    </submittedName>
</protein>
<dbReference type="EMBL" id="JACAGB010000009">
    <property type="protein sequence ID" value="KAF6342921.1"/>
    <property type="molecule type" value="Genomic_DNA"/>
</dbReference>
<evidence type="ECO:0000313" key="4">
    <source>
        <dbReference type="EMBL" id="KAF6342921.1"/>
    </source>
</evidence>